<evidence type="ECO:0000313" key="7">
    <source>
        <dbReference type="Proteomes" id="UP000704712"/>
    </source>
</evidence>
<dbReference type="InterPro" id="IPR056866">
    <property type="entry name" value="Znf_WRKY19"/>
</dbReference>
<evidence type="ECO:0000256" key="3">
    <source>
        <dbReference type="SAM" id="MobiDB-lite"/>
    </source>
</evidence>
<feature type="region of interest" description="Disordered" evidence="3">
    <location>
        <begin position="667"/>
        <end position="711"/>
    </location>
</feature>
<dbReference type="PANTHER" id="PTHR31827">
    <property type="entry name" value="EMB|CAB89363.1"/>
    <property type="match status" value="1"/>
</dbReference>
<dbReference type="PANTHER" id="PTHR31827:SF1">
    <property type="entry name" value="EMB|CAB89363.1"/>
    <property type="match status" value="1"/>
</dbReference>
<dbReference type="Pfam" id="PF24906">
    <property type="entry name" value="Zf_WRKY19"/>
    <property type="match status" value="4"/>
</dbReference>
<accession>A0A8S9TLK9</accession>
<comment type="subcellular location">
    <subcellularLocation>
        <location evidence="1">Nucleus</location>
    </subcellularLocation>
</comment>
<feature type="domain" description="WRKY19-like zinc finger" evidence="5">
    <location>
        <begin position="278"/>
        <end position="299"/>
    </location>
</feature>
<sequence length="729" mass="78486">MTVRTQYTNNGDYRNMHSLKVTATILTHLSTHATPALPGRHRPNPTRLPSIHSLFTVDTAHAIAAVLPPLQCAVGLINLGTPIGHHQSPVTSPAKPVVGSPTSPGMTPVGPICQSDSTSATSVSISSKTRRPLSLHDLLSTETTSTPSTQRCTNVHHRRQCGIADCQKYALTGGFCIRHGGGKRCNFEGCRTVAQSGGRCKAHGGGSKCKVPGCGSVARRKGFCMTHGGRQQCKVDSCGKCAHGGGFCISHGGGKRCSSKACNKSAQAGGFCYSHGGGKRCAAPECFQAARKGGLCIRHRKLAAARRLYYSPRASARDVRDNHDAAVSTASFSRRVGAGKPPPDVLSAPWQAADSPLDLDENDGLSLLPESALEVATACRDLVVDKLNKRRDFVVQEGEREKTKEEDAEQVEDSLNVDEISDLFSCVEREETSGVDFSVFIEEADDVNVEEINQMLSSFDNSKACSTDDLELTTSSPVDVVDTKQLEFEMEENVKTSLELCSPFGDVVARLEEEDADAENVAMLSEIFSATLEDKDAAEPVVELPPTYSVADYEDAKNVGLVAELFTSLEESNEVGQEVEVADKSTTQDWIDALEVDNVASLFSELEQAEKTQTAAPTSVTMDSRIFVPKFSVRIEGGQRPGERRPVVGPSSHLLVGPPGVLLAGPPAASREERVGRWKSKRKTRSFSTKQPDPTLSNTRRASAAKRQRVKGRFISDTNTFVSITALQR</sequence>
<evidence type="ECO:0000256" key="1">
    <source>
        <dbReference type="ARBA" id="ARBA00004123"/>
    </source>
</evidence>
<feature type="domain" description="WRKY19-like zinc finger" evidence="5">
    <location>
        <begin position="159"/>
        <end position="181"/>
    </location>
</feature>
<gene>
    <name evidence="6" type="ORF">GN958_ATG23073</name>
</gene>
<feature type="compositionally biased region" description="Polar residues" evidence="3">
    <location>
        <begin position="691"/>
        <end position="701"/>
    </location>
</feature>
<reference evidence="6" key="1">
    <citation type="submission" date="2020-03" db="EMBL/GenBank/DDBJ databases">
        <title>Hybrid Assembly of Korean Phytophthora infestans isolates.</title>
        <authorList>
            <person name="Prokchorchik M."/>
            <person name="Lee Y."/>
            <person name="Seo J."/>
            <person name="Cho J.-H."/>
            <person name="Park Y.-E."/>
            <person name="Jang D.-C."/>
            <person name="Im J.-S."/>
            <person name="Choi J.-G."/>
            <person name="Park H.-J."/>
            <person name="Lee G.-B."/>
            <person name="Lee Y.-G."/>
            <person name="Hong S.-Y."/>
            <person name="Cho K."/>
            <person name="Sohn K.H."/>
        </authorList>
    </citation>
    <scope>NUCLEOTIDE SEQUENCE</scope>
    <source>
        <strain evidence="6">KR_2_A2</strain>
    </source>
</reference>
<feature type="domain" description="WRKY19-like zinc finger" evidence="5">
    <location>
        <begin position="254"/>
        <end position="277"/>
    </location>
</feature>
<feature type="domain" description="WRKY19-like zinc finger" evidence="5">
    <location>
        <begin position="182"/>
        <end position="205"/>
    </location>
</feature>
<evidence type="ECO:0000313" key="6">
    <source>
        <dbReference type="EMBL" id="KAF4127707.1"/>
    </source>
</evidence>
<evidence type="ECO:0000259" key="5">
    <source>
        <dbReference type="Pfam" id="PF24906"/>
    </source>
</evidence>
<proteinExistence type="predicted"/>
<evidence type="ECO:0000259" key="4">
    <source>
        <dbReference type="Pfam" id="PF06203"/>
    </source>
</evidence>
<name>A0A8S9TLK9_PHYIN</name>
<comment type="caution">
    <text evidence="6">The sequence shown here is derived from an EMBL/GenBank/DDBJ whole genome shotgun (WGS) entry which is preliminary data.</text>
</comment>
<feature type="domain" description="CCT" evidence="4">
    <location>
        <begin position="671"/>
        <end position="717"/>
    </location>
</feature>
<protein>
    <submittedName>
        <fullName evidence="6">CCT motif-containing protein</fullName>
    </submittedName>
</protein>
<dbReference type="Pfam" id="PF06203">
    <property type="entry name" value="CCT"/>
    <property type="match status" value="1"/>
</dbReference>
<dbReference type="EMBL" id="JAACNO010003224">
    <property type="protein sequence ID" value="KAF4127707.1"/>
    <property type="molecule type" value="Genomic_DNA"/>
</dbReference>
<evidence type="ECO:0000256" key="2">
    <source>
        <dbReference type="ARBA" id="ARBA00023242"/>
    </source>
</evidence>
<organism evidence="6 7">
    <name type="scientific">Phytophthora infestans</name>
    <name type="common">Potato late blight agent</name>
    <name type="synonym">Botrytis infestans</name>
    <dbReference type="NCBI Taxonomy" id="4787"/>
    <lineage>
        <taxon>Eukaryota</taxon>
        <taxon>Sar</taxon>
        <taxon>Stramenopiles</taxon>
        <taxon>Oomycota</taxon>
        <taxon>Peronosporomycetes</taxon>
        <taxon>Peronosporales</taxon>
        <taxon>Peronosporaceae</taxon>
        <taxon>Phytophthora</taxon>
    </lineage>
</organism>
<dbReference type="Proteomes" id="UP000704712">
    <property type="component" value="Unassembled WGS sequence"/>
</dbReference>
<dbReference type="AlphaFoldDB" id="A0A8S9TLK9"/>
<keyword evidence="2" id="KW-0539">Nucleus</keyword>
<dbReference type="GO" id="GO:0005634">
    <property type="term" value="C:nucleus"/>
    <property type="evidence" value="ECO:0007669"/>
    <property type="project" value="UniProtKB-SubCell"/>
</dbReference>
<dbReference type="InterPro" id="IPR010402">
    <property type="entry name" value="CCT_domain"/>
</dbReference>